<keyword evidence="1" id="KW-0472">Membrane</keyword>
<dbReference type="EMBL" id="JAYWIO010000002">
    <property type="protein sequence ID" value="KAK7280962.1"/>
    <property type="molecule type" value="Genomic_DNA"/>
</dbReference>
<protein>
    <recommendedName>
        <fullName evidence="2">PGG domain-containing protein</fullName>
    </recommendedName>
</protein>
<evidence type="ECO:0000313" key="3">
    <source>
        <dbReference type="EMBL" id="KAK7280962.1"/>
    </source>
</evidence>
<dbReference type="Proteomes" id="UP001372338">
    <property type="component" value="Unassembled WGS sequence"/>
</dbReference>
<keyword evidence="1" id="KW-0812">Transmembrane</keyword>
<proteinExistence type="predicted"/>
<feature type="transmembrane region" description="Helical" evidence="1">
    <location>
        <begin position="201"/>
        <end position="222"/>
    </location>
</feature>
<evidence type="ECO:0000313" key="4">
    <source>
        <dbReference type="Proteomes" id="UP001372338"/>
    </source>
</evidence>
<gene>
    <name evidence="3" type="ORF">RIF29_08558</name>
</gene>
<dbReference type="SUPFAM" id="SSF140860">
    <property type="entry name" value="Pseudo ankyrin repeat-like"/>
    <property type="match status" value="1"/>
</dbReference>
<dbReference type="AlphaFoldDB" id="A0AAN9FQZ5"/>
<dbReference type="PANTHER" id="PTHR24177">
    <property type="entry name" value="CASKIN"/>
    <property type="match status" value="1"/>
</dbReference>
<keyword evidence="1" id="KW-1133">Transmembrane helix</keyword>
<comment type="caution">
    <text evidence="3">The sequence shown here is derived from an EMBL/GenBank/DDBJ whole genome shotgun (WGS) entry which is preliminary data.</text>
</comment>
<sequence>MNTIDNCHMISTNLGIKNTHETKHKHYLETIRVACNAISPTNKEDLEIARDSLIIAAQQGNADLIVEAIKAEFSLLWTRDKSTGSSIFHLSIKYRQAEVFNLIHGVIQKERFFSFEDNDGNNMLHLAGMLAPSSYLKKVSGAALQMQRELQWFKEVENIMPPMKRKSLNKYGMTPREVFTRDHNDLVKQGEKWMKGTATSCSLVAALVATITFAAAFTVPGGNDQNNGYPIFLQKTFLDKKLFMIFIISDAMSLFSSSTSLFIFLALLTSRYAEDDFLTSLPTRLIIGLLTVFISLIAMMIAFCAALFLMIQAKTWIIIPAALLACVPLILYIWLQIPLLANMFKSTYMPSIFERNAKSWP</sequence>
<evidence type="ECO:0000259" key="2">
    <source>
        <dbReference type="Pfam" id="PF13962"/>
    </source>
</evidence>
<organism evidence="3 4">
    <name type="scientific">Crotalaria pallida</name>
    <name type="common">Smooth rattlebox</name>
    <name type="synonym">Crotalaria striata</name>
    <dbReference type="NCBI Taxonomy" id="3830"/>
    <lineage>
        <taxon>Eukaryota</taxon>
        <taxon>Viridiplantae</taxon>
        <taxon>Streptophyta</taxon>
        <taxon>Embryophyta</taxon>
        <taxon>Tracheophyta</taxon>
        <taxon>Spermatophyta</taxon>
        <taxon>Magnoliopsida</taxon>
        <taxon>eudicotyledons</taxon>
        <taxon>Gunneridae</taxon>
        <taxon>Pentapetalae</taxon>
        <taxon>rosids</taxon>
        <taxon>fabids</taxon>
        <taxon>Fabales</taxon>
        <taxon>Fabaceae</taxon>
        <taxon>Papilionoideae</taxon>
        <taxon>50 kb inversion clade</taxon>
        <taxon>genistoids sensu lato</taxon>
        <taxon>core genistoids</taxon>
        <taxon>Crotalarieae</taxon>
        <taxon>Crotalaria</taxon>
    </lineage>
</organism>
<name>A0AAN9FQZ5_CROPI</name>
<feature type="transmembrane region" description="Helical" evidence="1">
    <location>
        <begin position="289"/>
        <end position="311"/>
    </location>
</feature>
<feature type="transmembrane region" description="Helical" evidence="1">
    <location>
        <begin position="317"/>
        <end position="335"/>
    </location>
</feature>
<feature type="domain" description="PGG" evidence="2">
    <location>
        <begin position="191"/>
        <end position="309"/>
    </location>
</feature>
<evidence type="ECO:0000256" key="1">
    <source>
        <dbReference type="SAM" id="Phobius"/>
    </source>
</evidence>
<dbReference type="GO" id="GO:0016020">
    <property type="term" value="C:membrane"/>
    <property type="evidence" value="ECO:0007669"/>
    <property type="project" value="TreeGrafter"/>
</dbReference>
<dbReference type="InterPro" id="IPR026961">
    <property type="entry name" value="PGG_dom"/>
</dbReference>
<dbReference type="Pfam" id="PF13962">
    <property type="entry name" value="PGG"/>
    <property type="match status" value="1"/>
</dbReference>
<reference evidence="3 4" key="1">
    <citation type="submission" date="2024-01" db="EMBL/GenBank/DDBJ databases">
        <title>The genomes of 5 underutilized Papilionoideae crops provide insights into root nodulation and disease resistanc.</title>
        <authorList>
            <person name="Yuan L."/>
        </authorList>
    </citation>
    <scope>NUCLEOTIDE SEQUENCE [LARGE SCALE GENOMIC DNA]</scope>
    <source>
        <strain evidence="3">ZHUSHIDOU_FW_LH</strain>
        <tissue evidence="3">Leaf</tissue>
    </source>
</reference>
<keyword evidence="4" id="KW-1185">Reference proteome</keyword>
<accession>A0AAN9FQZ5</accession>
<dbReference type="PANTHER" id="PTHR24177:SF329">
    <property type="entry name" value="ANKYRIN REPEAT PROTEIN"/>
    <property type="match status" value="1"/>
</dbReference>
<feature type="transmembrane region" description="Helical" evidence="1">
    <location>
        <begin position="242"/>
        <end position="268"/>
    </location>
</feature>